<organism evidence="2 3">
    <name type="scientific">Puccinia sorghi</name>
    <dbReference type="NCBI Taxonomy" id="27349"/>
    <lineage>
        <taxon>Eukaryota</taxon>
        <taxon>Fungi</taxon>
        <taxon>Dikarya</taxon>
        <taxon>Basidiomycota</taxon>
        <taxon>Pucciniomycotina</taxon>
        <taxon>Pucciniomycetes</taxon>
        <taxon>Pucciniales</taxon>
        <taxon>Pucciniaceae</taxon>
        <taxon>Puccinia</taxon>
    </lineage>
</organism>
<keyword evidence="3" id="KW-1185">Reference proteome</keyword>
<proteinExistence type="predicted"/>
<name>A0A0L6UNT8_9BASI</name>
<reference evidence="2 3" key="1">
    <citation type="submission" date="2015-08" db="EMBL/GenBank/DDBJ databases">
        <title>Next Generation Sequencing and Analysis of the Genome of Puccinia sorghi L Schw, the Causal Agent of Maize Common Rust.</title>
        <authorList>
            <person name="Rochi L."/>
            <person name="Burguener G."/>
            <person name="Darino M."/>
            <person name="Turjanski A."/>
            <person name="Kreff E."/>
            <person name="Dieguez M.J."/>
            <person name="Sacco F."/>
        </authorList>
    </citation>
    <scope>NUCLEOTIDE SEQUENCE [LARGE SCALE GENOMIC DNA]</scope>
    <source>
        <strain evidence="2 3">RO10H11247</strain>
    </source>
</reference>
<evidence type="ECO:0000313" key="2">
    <source>
        <dbReference type="EMBL" id="KNZ49897.1"/>
    </source>
</evidence>
<dbReference type="EMBL" id="LAVV01009845">
    <property type="protein sequence ID" value="KNZ49897.1"/>
    <property type="molecule type" value="Genomic_DNA"/>
</dbReference>
<evidence type="ECO:0000313" key="3">
    <source>
        <dbReference type="Proteomes" id="UP000037035"/>
    </source>
</evidence>
<dbReference type="Proteomes" id="UP000037035">
    <property type="component" value="Unassembled WGS sequence"/>
</dbReference>
<sequence length="355" mass="40192">MLWFWKGIRRLHLHWRSPDWLFYMRKTISKDGPMITVRRLICNSRASSETHLNKYMNEALDKRRRRLILLKSIDSNLCNSALSSLLLNSEGSFFPEKKEKKKKKKRRGILPGPVNWRQSNSVKSRREGEELGVSFGRQTGRKAALPKDAGRSLGHPTAGEDPSWCGVPEETCGNCTFTAGWQYQEEVMTRVAQALKSKRPAATLIDCCLKNFLFSTFIGRPNLKKSSSESTTTQNSFPTRIASTLGSSHFPKPAETLIQILRAASLRLRNGVVDWTADGVCVCVKTERSNPVSTPAFHTPLPPLFPTVHLVPFFHRSFVRSSYLAISYLIKKRTHKDVETTLAKKKRNLGVCKCV</sequence>
<dbReference type="VEuPathDB" id="FungiDB:VP01_470g2"/>
<protein>
    <submittedName>
        <fullName evidence="2">Uncharacterized protein</fullName>
    </submittedName>
</protein>
<gene>
    <name evidence="2" type="ORF">VP01_470g2</name>
</gene>
<feature type="region of interest" description="Disordered" evidence="1">
    <location>
        <begin position="96"/>
        <end position="162"/>
    </location>
</feature>
<accession>A0A0L6UNT8</accession>
<evidence type="ECO:0000256" key="1">
    <source>
        <dbReference type="SAM" id="MobiDB-lite"/>
    </source>
</evidence>
<dbReference type="AlphaFoldDB" id="A0A0L6UNT8"/>
<feature type="compositionally biased region" description="Basic residues" evidence="1">
    <location>
        <begin position="99"/>
        <end position="108"/>
    </location>
</feature>
<comment type="caution">
    <text evidence="2">The sequence shown here is derived from an EMBL/GenBank/DDBJ whole genome shotgun (WGS) entry which is preliminary data.</text>
</comment>